<feature type="domain" description="Ras-associating" evidence="4">
    <location>
        <begin position="62"/>
        <end position="153"/>
    </location>
</feature>
<comment type="caution">
    <text evidence="5">The sequence shown here is derived from an EMBL/GenBank/DDBJ whole genome shotgun (WGS) entry which is preliminary data.</text>
</comment>
<evidence type="ECO:0000256" key="2">
    <source>
        <dbReference type="ARBA" id="ARBA00022842"/>
    </source>
</evidence>
<proteinExistence type="predicted"/>
<organism evidence="5 6">
    <name type="scientific">Bionectria ochroleuca</name>
    <name type="common">Gliocladium roseum</name>
    <dbReference type="NCBI Taxonomy" id="29856"/>
    <lineage>
        <taxon>Eukaryota</taxon>
        <taxon>Fungi</taxon>
        <taxon>Dikarya</taxon>
        <taxon>Ascomycota</taxon>
        <taxon>Pezizomycotina</taxon>
        <taxon>Sordariomycetes</taxon>
        <taxon>Hypocreomycetidae</taxon>
        <taxon>Hypocreales</taxon>
        <taxon>Bionectriaceae</taxon>
        <taxon>Clonostachys</taxon>
    </lineage>
</organism>
<sequence length="247" mass="27949">MDVTFTTNNDPERRESIVSPAPKGRWDAPDSWAVRRNTDDNTFHGPEMDEIQGTPRPDEKKTPYCIRIFRSDGTFSTHSMSLDASVADVISQVVKKTYVVDGIDNYHIIMKKQNLIRVLSPPERPLLIQKRLLQQVGYEDKDRIEDVGREDNTYLCRFMFLSAKESDFHSRTADLTVSRTQSSTTSICLAVTLSRYPSPSTQKQPISSRSICPEICRWMSPGISSSPASICVISSSIITRPEDSRRV</sequence>
<evidence type="ECO:0000313" key="5">
    <source>
        <dbReference type="EMBL" id="KAF9753450.1"/>
    </source>
</evidence>
<dbReference type="AlphaFoldDB" id="A0A8H7ND69"/>
<dbReference type="InterPro" id="IPR000159">
    <property type="entry name" value="RA_dom"/>
</dbReference>
<name>A0A8H7ND69_BIOOC</name>
<evidence type="ECO:0000256" key="3">
    <source>
        <dbReference type="SAM" id="MobiDB-lite"/>
    </source>
</evidence>
<dbReference type="GO" id="GO:0007165">
    <property type="term" value="P:signal transduction"/>
    <property type="evidence" value="ECO:0007669"/>
    <property type="project" value="InterPro"/>
</dbReference>
<dbReference type="CDD" id="cd17214">
    <property type="entry name" value="RA_CYR1_like"/>
    <property type="match status" value="1"/>
</dbReference>
<gene>
    <name evidence="5" type="ORF">IM811_012208</name>
</gene>
<dbReference type="SMART" id="SM00314">
    <property type="entry name" value="RA"/>
    <property type="match status" value="1"/>
</dbReference>
<evidence type="ECO:0000313" key="6">
    <source>
        <dbReference type="Proteomes" id="UP000616885"/>
    </source>
</evidence>
<dbReference type="Pfam" id="PF23010">
    <property type="entry name" value="RA_3"/>
    <property type="match status" value="1"/>
</dbReference>
<evidence type="ECO:0000259" key="4">
    <source>
        <dbReference type="PROSITE" id="PS50200"/>
    </source>
</evidence>
<dbReference type="GO" id="GO:0046872">
    <property type="term" value="F:metal ion binding"/>
    <property type="evidence" value="ECO:0007669"/>
    <property type="project" value="UniProtKB-KW"/>
</dbReference>
<dbReference type="PROSITE" id="PS50200">
    <property type="entry name" value="RA"/>
    <property type="match status" value="1"/>
</dbReference>
<keyword evidence="2" id="KW-0460">Magnesium</keyword>
<reference evidence="5" key="1">
    <citation type="submission" date="2020-10" db="EMBL/GenBank/DDBJ databases">
        <title>High-Quality Genome Resource of Clonostachys rosea strain S41 by Oxford Nanopore Long-Read Sequencing.</title>
        <authorList>
            <person name="Wang H."/>
        </authorList>
    </citation>
    <scope>NUCLEOTIDE SEQUENCE</scope>
    <source>
        <strain evidence="5">S41</strain>
    </source>
</reference>
<evidence type="ECO:0000256" key="1">
    <source>
        <dbReference type="ARBA" id="ARBA00022723"/>
    </source>
</evidence>
<dbReference type="InterPro" id="IPR055071">
    <property type="entry name" value="RA_PHLPP-like"/>
</dbReference>
<protein>
    <recommendedName>
        <fullName evidence="4">Ras-associating domain-containing protein</fullName>
    </recommendedName>
</protein>
<keyword evidence="1" id="KW-0479">Metal-binding</keyword>
<accession>A0A8H7ND69</accession>
<dbReference type="Proteomes" id="UP000616885">
    <property type="component" value="Unassembled WGS sequence"/>
</dbReference>
<feature type="region of interest" description="Disordered" evidence="3">
    <location>
        <begin position="1"/>
        <end position="59"/>
    </location>
</feature>
<dbReference type="EMBL" id="JADCTT010000004">
    <property type="protein sequence ID" value="KAF9753450.1"/>
    <property type="molecule type" value="Genomic_DNA"/>
</dbReference>